<protein>
    <submittedName>
        <fullName evidence="1">Uncharacterized protein</fullName>
    </submittedName>
</protein>
<dbReference type="Proteomes" id="UP001367676">
    <property type="component" value="Unassembled WGS sequence"/>
</dbReference>
<evidence type="ECO:0000313" key="1">
    <source>
        <dbReference type="EMBL" id="KAK7582232.1"/>
    </source>
</evidence>
<keyword evidence="2" id="KW-1185">Reference proteome</keyword>
<gene>
    <name evidence="1" type="ORF">V9T40_013677</name>
</gene>
<proteinExistence type="predicted"/>
<evidence type="ECO:0000313" key="2">
    <source>
        <dbReference type="Proteomes" id="UP001367676"/>
    </source>
</evidence>
<organism evidence="1 2">
    <name type="scientific">Parthenolecanium corni</name>
    <dbReference type="NCBI Taxonomy" id="536013"/>
    <lineage>
        <taxon>Eukaryota</taxon>
        <taxon>Metazoa</taxon>
        <taxon>Ecdysozoa</taxon>
        <taxon>Arthropoda</taxon>
        <taxon>Hexapoda</taxon>
        <taxon>Insecta</taxon>
        <taxon>Pterygota</taxon>
        <taxon>Neoptera</taxon>
        <taxon>Paraneoptera</taxon>
        <taxon>Hemiptera</taxon>
        <taxon>Sternorrhyncha</taxon>
        <taxon>Coccoidea</taxon>
        <taxon>Coccidae</taxon>
        <taxon>Parthenolecanium</taxon>
    </lineage>
</organism>
<reference evidence="1 2" key="1">
    <citation type="submission" date="2024-03" db="EMBL/GenBank/DDBJ databases">
        <title>Adaptation during the transition from Ophiocordyceps entomopathogen to insect associate is accompanied by gene loss and intensified selection.</title>
        <authorList>
            <person name="Ward C.M."/>
            <person name="Onetto C.A."/>
            <person name="Borneman A.R."/>
        </authorList>
    </citation>
    <scope>NUCLEOTIDE SEQUENCE [LARGE SCALE GENOMIC DNA]</scope>
    <source>
        <strain evidence="1">AWRI1</strain>
        <tissue evidence="1">Single Adult Female</tissue>
    </source>
</reference>
<dbReference type="EMBL" id="JBBCAQ010000033">
    <property type="protein sequence ID" value="KAK7582232.1"/>
    <property type="molecule type" value="Genomic_DNA"/>
</dbReference>
<comment type="caution">
    <text evidence="1">The sequence shown here is derived from an EMBL/GenBank/DDBJ whole genome shotgun (WGS) entry which is preliminary data.</text>
</comment>
<dbReference type="AlphaFoldDB" id="A0AAN9TFA4"/>
<name>A0AAN9TFA4_9HEMI</name>
<accession>A0AAN9TFA4</accession>
<sequence>MTVFWGNVMLPIPVSYIKSFAAVAKEGSMPPVQLEPVDLRYGNPILSRIIPDDNCAVLPSSKMLPASNLSGSSSL</sequence>